<dbReference type="STRING" id="1814289.SAMN05216410_0845"/>
<dbReference type="AlphaFoldDB" id="A0A1G6H9J8"/>
<evidence type="ECO:0000313" key="1">
    <source>
        <dbReference type="EMBL" id="SDB90768.1"/>
    </source>
</evidence>
<dbReference type="Proteomes" id="UP000199039">
    <property type="component" value="Unassembled WGS sequence"/>
</dbReference>
<protein>
    <submittedName>
        <fullName evidence="1">Uncharacterized protein</fullName>
    </submittedName>
</protein>
<dbReference type="EMBL" id="FMYH01000001">
    <property type="protein sequence ID" value="SDB90768.1"/>
    <property type="molecule type" value="Genomic_DNA"/>
</dbReference>
<gene>
    <name evidence="1" type="ORF">SAMN05216410_0845</name>
</gene>
<evidence type="ECO:0000313" key="2">
    <source>
        <dbReference type="Proteomes" id="UP000199039"/>
    </source>
</evidence>
<reference evidence="1 2" key="1">
    <citation type="submission" date="2016-09" db="EMBL/GenBank/DDBJ databases">
        <authorList>
            <person name="Capua I."/>
            <person name="De Benedictis P."/>
            <person name="Joannis T."/>
            <person name="Lombin L.H."/>
            <person name="Cattoli G."/>
        </authorList>
    </citation>
    <scope>NUCLEOTIDE SEQUENCE [LARGE SCALE GENOMIC DNA]</scope>
    <source>
        <strain evidence="1 2">ISLP-3</strain>
    </source>
</reference>
<name>A0A1G6H9J8_9MICO</name>
<keyword evidence="2" id="KW-1185">Reference proteome</keyword>
<accession>A0A1G6H9J8</accession>
<dbReference type="RefSeq" id="WP_093181017.1">
    <property type="nucleotide sequence ID" value="NZ_FMYH01000001.1"/>
</dbReference>
<proteinExistence type="predicted"/>
<sequence>MTIPLDVATLRARLSLIDTDLADADAALASASTADWVSTSADLFRGELSESQRCITTIGVSVDSVRSALDRVV</sequence>
<dbReference type="OrthoDB" id="9977589at2"/>
<organism evidence="1 2">
    <name type="scientific">Sanguibacter gelidistatuariae</name>
    <dbReference type="NCBI Taxonomy" id="1814289"/>
    <lineage>
        <taxon>Bacteria</taxon>
        <taxon>Bacillati</taxon>
        <taxon>Actinomycetota</taxon>
        <taxon>Actinomycetes</taxon>
        <taxon>Micrococcales</taxon>
        <taxon>Sanguibacteraceae</taxon>
        <taxon>Sanguibacter</taxon>
    </lineage>
</organism>